<dbReference type="InterPro" id="IPR051623">
    <property type="entry name" value="FTCD"/>
</dbReference>
<evidence type="ECO:0000313" key="11">
    <source>
        <dbReference type="Proteomes" id="UP000198619"/>
    </source>
</evidence>
<keyword evidence="4" id="KW-0963">Cytoplasm</keyword>
<evidence type="ECO:0000256" key="5">
    <source>
        <dbReference type="ARBA" id="ARBA00022679"/>
    </source>
</evidence>
<dbReference type="OrthoDB" id="9773217at2"/>
<dbReference type="GO" id="GO:0005737">
    <property type="term" value="C:cytoplasm"/>
    <property type="evidence" value="ECO:0007669"/>
    <property type="project" value="UniProtKB-SubCell"/>
</dbReference>
<reference evidence="10 11" key="1">
    <citation type="submission" date="2016-10" db="EMBL/GenBank/DDBJ databases">
        <authorList>
            <person name="de Groot N.N."/>
        </authorList>
    </citation>
    <scope>NUCLEOTIDE SEQUENCE [LARGE SCALE GENOMIC DNA]</scope>
    <source>
        <strain evidence="10 11">DSM 12271</strain>
    </source>
</reference>
<dbReference type="GO" id="GO:0019556">
    <property type="term" value="P:L-histidine catabolic process to glutamate and formamide"/>
    <property type="evidence" value="ECO:0007669"/>
    <property type="project" value="UniProtKB-UniPathway"/>
</dbReference>
<accession>A0A1I0WYG2</accession>
<dbReference type="Gene3D" id="3.30.70.670">
    <property type="entry name" value="Formiminotransferase, C-terminal subdomain"/>
    <property type="match status" value="1"/>
</dbReference>
<dbReference type="EC" id="2.1.2.5" evidence="3"/>
<evidence type="ECO:0000256" key="3">
    <source>
        <dbReference type="ARBA" id="ARBA00012252"/>
    </source>
</evidence>
<dbReference type="NCBIfam" id="TIGR02024">
    <property type="entry name" value="FtcD"/>
    <property type="match status" value="1"/>
</dbReference>
<dbReference type="PANTHER" id="PTHR12234">
    <property type="entry name" value="FORMIMINOTRANSFERASE-CYCLODEAMINASE"/>
    <property type="match status" value="1"/>
</dbReference>
<dbReference type="Proteomes" id="UP000198619">
    <property type="component" value="Unassembled WGS sequence"/>
</dbReference>
<evidence type="ECO:0000259" key="8">
    <source>
        <dbReference type="SMART" id="SM01221"/>
    </source>
</evidence>
<comment type="pathway">
    <text evidence="2">Amino-acid degradation; L-histidine degradation into L-glutamate; L-glutamate from N-formimidoyl-L-glutamate (transferase route): step 1/1.</text>
</comment>
<evidence type="ECO:0000256" key="1">
    <source>
        <dbReference type="ARBA" id="ARBA00004496"/>
    </source>
</evidence>
<keyword evidence="11" id="KW-1185">Reference proteome</keyword>
<dbReference type="InterPro" id="IPR012886">
    <property type="entry name" value="Formiminotransferase_N"/>
</dbReference>
<dbReference type="InterPro" id="IPR013802">
    <property type="entry name" value="Formiminotransferase_C"/>
</dbReference>
<keyword evidence="5 10" id="KW-0808">Transferase</keyword>
<dbReference type="GO" id="GO:0005542">
    <property type="term" value="F:folic acid binding"/>
    <property type="evidence" value="ECO:0007669"/>
    <property type="project" value="UniProtKB-KW"/>
</dbReference>
<dbReference type="Pfam" id="PF02971">
    <property type="entry name" value="FTCD"/>
    <property type="match status" value="1"/>
</dbReference>
<evidence type="ECO:0000259" key="9">
    <source>
        <dbReference type="SMART" id="SM01222"/>
    </source>
</evidence>
<gene>
    <name evidence="10" type="ORF">SAMN04488528_1006168</name>
</gene>
<dbReference type="GO" id="GO:0019557">
    <property type="term" value="P:L-histidine catabolic process to glutamate and formate"/>
    <property type="evidence" value="ECO:0007669"/>
    <property type="project" value="UniProtKB-UniPathway"/>
</dbReference>
<dbReference type="STRING" id="84698.SAMN04488528_1006168"/>
<evidence type="ECO:0000256" key="2">
    <source>
        <dbReference type="ARBA" id="ARBA00005082"/>
    </source>
</evidence>
<proteinExistence type="predicted"/>
<evidence type="ECO:0000256" key="4">
    <source>
        <dbReference type="ARBA" id="ARBA00022490"/>
    </source>
</evidence>
<feature type="domain" description="Formiminotransferase N-terminal subdomain" evidence="9">
    <location>
        <begin position="6"/>
        <end position="183"/>
    </location>
</feature>
<dbReference type="SUPFAM" id="SSF55116">
    <property type="entry name" value="Formiminotransferase domain of formiminotransferase-cyclodeaminase"/>
    <property type="match status" value="2"/>
</dbReference>
<evidence type="ECO:0000313" key="10">
    <source>
        <dbReference type="EMBL" id="SFA93634.1"/>
    </source>
</evidence>
<protein>
    <recommendedName>
        <fullName evidence="3">glutamate formimidoyltransferase</fullName>
        <ecNumber evidence="3">2.1.2.5</ecNumber>
    </recommendedName>
</protein>
<keyword evidence="7" id="KW-0290">Folate-binding</keyword>
<dbReference type="InterPro" id="IPR037064">
    <property type="entry name" value="Formiminotransferase_N_sf"/>
</dbReference>
<evidence type="ECO:0000256" key="6">
    <source>
        <dbReference type="ARBA" id="ARBA00022808"/>
    </source>
</evidence>
<dbReference type="SMART" id="SM01222">
    <property type="entry name" value="FTCD_N"/>
    <property type="match status" value="1"/>
</dbReference>
<dbReference type="UniPathway" id="UPA00379">
    <property type="reaction ID" value="UER00555"/>
</dbReference>
<dbReference type="InterPro" id="IPR004227">
    <property type="entry name" value="Formiminotransferase_cat"/>
</dbReference>
<dbReference type="InterPro" id="IPR022384">
    <property type="entry name" value="FormiminoTrfase_cat_dom_sf"/>
</dbReference>
<dbReference type="AlphaFoldDB" id="A0A1I0WYG2"/>
<dbReference type="PANTHER" id="PTHR12234:SF8">
    <property type="entry name" value="FORMIMINOTRANSFERASE-CYCLODEAMINASE"/>
    <property type="match status" value="1"/>
</dbReference>
<keyword evidence="6" id="KW-0369">Histidine metabolism</keyword>
<dbReference type="Gene3D" id="3.30.990.10">
    <property type="entry name" value="Formiminotransferase, N-terminal subdomain"/>
    <property type="match status" value="1"/>
</dbReference>
<feature type="domain" description="Formiminotransferase C-terminal subdomain" evidence="8">
    <location>
        <begin position="184"/>
        <end position="298"/>
    </location>
</feature>
<dbReference type="SMART" id="SM01221">
    <property type="entry name" value="FTCD"/>
    <property type="match status" value="1"/>
</dbReference>
<dbReference type="EMBL" id="FOKI01000006">
    <property type="protein sequence ID" value="SFA93634.1"/>
    <property type="molecule type" value="Genomic_DNA"/>
</dbReference>
<dbReference type="Pfam" id="PF07837">
    <property type="entry name" value="FTCD_N"/>
    <property type="match status" value="1"/>
</dbReference>
<dbReference type="RefSeq" id="WP_090039615.1">
    <property type="nucleotide sequence ID" value="NZ_FOKI01000006.1"/>
</dbReference>
<dbReference type="InterPro" id="IPR037070">
    <property type="entry name" value="Formiminotransferase_C_sf"/>
</dbReference>
<organism evidence="10 11">
    <name type="scientific">Clostridium frigidicarnis</name>
    <dbReference type="NCBI Taxonomy" id="84698"/>
    <lineage>
        <taxon>Bacteria</taxon>
        <taxon>Bacillati</taxon>
        <taxon>Bacillota</taxon>
        <taxon>Clostridia</taxon>
        <taxon>Eubacteriales</taxon>
        <taxon>Clostridiaceae</taxon>
        <taxon>Clostridium</taxon>
    </lineage>
</organism>
<sequence length="301" mass="33400">MSSTKKIMECVPNFSEGRDLKKVEKIIDCFRGKEGVKLLDYSSDKDHNRTVVTLVGEVEPLKEAVLSAIGKAIELIDLRSHTGEHPRMGACDVVPFIPIRNVTMEDAIALAKEVGEEAGKRYNLPIFLYEKAATTPERENLAKVRKGQFEGMAEKLQDPNWKPDFGPSKVHESAGVTAVGARMPLVAFNVNLDTANIEITDAIAKKVRFIGGGLRFCKAMGVELKERGITQVSMNMTDYTKTAIYRSFEMVKMEAKRYGVNVVGSEVIGLVPMAALIDTAVYYMGIEEFSLDQVLENRLME</sequence>
<dbReference type="GO" id="GO:0030409">
    <property type="term" value="F:glutamate formimidoyltransferase activity"/>
    <property type="evidence" value="ECO:0007669"/>
    <property type="project" value="UniProtKB-EC"/>
</dbReference>
<evidence type="ECO:0000256" key="7">
    <source>
        <dbReference type="ARBA" id="ARBA00022954"/>
    </source>
</evidence>
<name>A0A1I0WYG2_9CLOT</name>
<comment type="subcellular location">
    <subcellularLocation>
        <location evidence="1">Cytoplasm</location>
    </subcellularLocation>
</comment>